<comment type="cofactor">
    <cofactor evidence="1 5">
        <name>Zn(2+)</name>
        <dbReference type="ChEBI" id="CHEBI:29105"/>
    </cofactor>
</comment>
<evidence type="ECO:0000256" key="5">
    <source>
        <dbReference type="RuleBase" id="RU361277"/>
    </source>
</evidence>
<accession>A0A1L9PU31</accession>
<dbReference type="CDD" id="cd05283">
    <property type="entry name" value="CAD1"/>
    <property type="match status" value="1"/>
</dbReference>
<dbReference type="FunFam" id="3.40.50.720:FF:000022">
    <property type="entry name" value="Cinnamyl alcohol dehydrogenase"/>
    <property type="match status" value="1"/>
</dbReference>
<evidence type="ECO:0000259" key="6">
    <source>
        <dbReference type="SMART" id="SM00829"/>
    </source>
</evidence>
<gene>
    <name evidence="7" type="ORF">ASPVEDRAFT_137391</name>
</gene>
<dbReference type="VEuPathDB" id="FungiDB:ASPVEDRAFT_137391"/>
<sequence>MSFTVYKGSPDGIIESKSKKPTSLKGDQVLIKVTHSGVCGTDLHYLSADMVLGHEGVGQVEEVGPDVRSLKKGDRAGWGYVHDCCGSCRHCLTGWETFCPERKMYGMADLDQGSFASHAVWREAFLFKIPDALDNASAAPLMCGGATVYNAMVVADVKRTSTVGIVGIGGLGHLAIQFANKMGARVVVFSGTDSKKDEALKLGAHEFHATKGAKELKLDGARKLSHLIVTTSALPDWELYLAVLDARATISPLTVSEKPFTFPHMPLMGLGLRVQGGIVGARQVHRDMLEFSAFHGIKPMVVKFPMTEKGVRECVQTLEGGKMRYRGVLEVQ</sequence>
<dbReference type="InterPro" id="IPR002328">
    <property type="entry name" value="ADH_Zn_CS"/>
</dbReference>
<organism evidence="7 8">
    <name type="scientific">Aspergillus versicolor CBS 583.65</name>
    <dbReference type="NCBI Taxonomy" id="1036611"/>
    <lineage>
        <taxon>Eukaryota</taxon>
        <taxon>Fungi</taxon>
        <taxon>Dikarya</taxon>
        <taxon>Ascomycota</taxon>
        <taxon>Pezizomycotina</taxon>
        <taxon>Eurotiomycetes</taxon>
        <taxon>Eurotiomycetidae</taxon>
        <taxon>Eurotiales</taxon>
        <taxon>Aspergillaceae</taxon>
        <taxon>Aspergillus</taxon>
        <taxon>Aspergillus subgen. Nidulantes</taxon>
    </lineage>
</organism>
<dbReference type="PROSITE" id="PS00065">
    <property type="entry name" value="D_2_HYDROXYACID_DH_1"/>
    <property type="match status" value="1"/>
</dbReference>
<dbReference type="Gene3D" id="3.90.180.10">
    <property type="entry name" value="Medium-chain alcohol dehydrogenases, catalytic domain"/>
    <property type="match status" value="1"/>
</dbReference>
<dbReference type="GO" id="GO:0008270">
    <property type="term" value="F:zinc ion binding"/>
    <property type="evidence" value="ECO:0007669"/>
    <property type="project" value="InterPro"/>
</dbReference>
<dbReference type="GO" id="GO:0016616">
    <property type="term" value="F:oxidoreductase activity, acting on the CH-OH group of donors, NAD or NADP as acceptor"/>
    <property type="evidence" value="ECO:0007669"/>
    <property type="project" value="InterPro"/>
</dbReference>
<dbReference type="InterPro" id="IPR029752">
    <property type="entry name" value="D-isomer_DH_CS1"/>
</dbReference>
<evidence type="ECO:0000256" key="4">
    <source>
        <dbReference type="ARBA" id="ARBA00023002"/>
    </source>
</evidence>
<reference evidence="8" key="1">
    <citation type="journal article" date="2017" name="Genome Biol.">
        <title>Comparative genomics reveals high biological diversity and specific adaptations in the industrially and medically important fungal genus Aspergillus.</title>
        <authorList>
            <person name="de Vries R.P."/>
            <person name="Riley R."/>
            <person name="Wiebenga A."/>
            <person name="Aguilar-Osorio G."/>
            <person name="Amillis S."/>
            <person name="Uchima C.A."/>
            <person name="Anderluh G."/>
            <person name="Asadollahi M."/>
            <person name="Askin M."/>
            <person name="Barry K."/>
            <person name="Battaglia E."/>
            <person name="Bayram O."/>
            <person name="Benocci T."/>
            <person name="Braus-Stromeyer S.A."/>
            <person name="Caldana C."/>
            <person name="Canovas D."/>
            <person name="Cerqueira G.C."/>
            <person name="Chen F."/>
            <person name="Chen W."/>
            <person name="Choi C."/>
            <person name="Clum A."/>
            <person name="Dos Santos R.A."/>
            <person name="Damasio A.R."/>
            <person name="Diallinas G."/>
            <person name="Emri T."/>
            <person name="Fekete E."/>
            <person name="Flipphi M."/>
            <person name="Freyberg S."/>
            <person name="Gallo A."/>
            <person name="Gournas C."/>
            <person name="Habgood R."/>
            <person name="Hainaut M."/>
            <person name="Harispe M.L."/>
            <person name="Henrissat B."/>
            <person name="Hilden K.S."/>
            <person name="Hope R."/>
            <person name="Hossain A."/>
            <person name="Karabika E."/>
            <person name="Karaffa L."/>
            <person name="Karanyi Z."/>
            <person name="Krasevec N."/>
            <person name="Kuo A."/>
            <person name="Kusch H."/>
            <person name="LaButti K."/>
            <person name="Lagendijk E.L."/>
            <person name="Lapidus A."/>
            <person name="Levasseur A."/>
            <person name="Lindquist E."/>
            <person name="Lipzen A."/>
            <person name="Logrieco A.F."/>
            <person name="MacCabe A."/>
            <person name="Maekelae M.R."/>
            <person name="Malavazi I."/>
            <person name="Melin P."/>
            <person name="Meyer V."/>
            <person name="Mielnichuk N."/>
            <person name="Miskei M."/>
            <person name="Molnar A.P."/>
            <person name="Mule G."/>
            <person name="Ngan C.Y."/>
            <person name="Orejas M."/>
            <person name="Orosz E."/>
            <person name="Ouedraogo J.P."/>
            <person name="Overkamp K.M."/>
            <person name="Park H.-S."/>
            <person name="Perrone G."/>
            <person name="Piumi F."/>
            <person name="Punt P.J."/>
            <person name="Ram A.F."/>
            <person name="Ramon A."/>
            <person name="Rauscher S."/>
            <person name="Record E."/>
            <person name="Riano-Pachon D.M."/>
            <person name="Robert V."/>
            <person name="Roehrig J."/>
            <person name="Ruller R."/>
            <person name="Salamov A."/>
            <person name="Salih N.S."/>
            <person name="Samson R.A."/>
            <person name="Sandor E."/>
            <person name="Sanguinetti M."/>
            <person name="Schuetze T."/>
            <person name="Sepcic K."/>
            <person name="Shelest E."/>
            <person name="Sherlock G."/>
            <person name="Sophianopoulou V."/>
            <person name="Squina F.M."/>
            <person name="Sun H."/>
            <person name="Susca A."/>
            <person name="Todd R.B."/>
            <person name="Tsang A."/>
            <person name="Unkles S.E."/>
            <person name="van de Wiele N."/>
            <person name="van Rossen-Uffink D."/>
            <person name="Oliveira J.V."/>
            <person name="Vesth T.C."/>
            <person name="Visser J."/>
            <person name="Yu J.-H."/>
            <person name="Zhou M."/>
            <person name="Andersen M.R."/>
            <person name="Archer D.B."/>
            <person name="Baker S.E."/>
            <person name="Benoit I."/>
            <person name="Brakhage A.A."/>
            <person name="Braus G.H."/>
            <person name="Fischer R."/>
            <person name="Frisvad J.C."/>
            <person name="Goldman G.H."/>
            <person name="Houbraken J."/>
            <person name="Oakley B."/>
            <person name="Pocsi I."/>
            <person name="Scazzocchio C."/>
            <person name="Seiboth B."/>
            <person name="vanKuyk P.A."/>
            <person name="Wortman J."/>
            <person name="Dyer P.S."/>
            <person name="Grigoriev I.V."/>
        </authorList>
    </citation>
    <scope>NUCLEOTIDE SEQUENCE [LARGE SCALE GENOMIC DNA]</scope>
    <source>
        <strain evidence="8">CBS 583.65</strain>
    </source>
</reference>
<dbReference type="InterPro" id="IPR047109">
    <property type="entry name" value="CAD-like"/>
</dbReference>
<dbReference type="EMBL" id="KV878132">
    <property type="protein sequence ID" value="OJJ05044.1"/>
    <property type="molecule type" value="Genomic_DNA"/>
</dbReference>
<dbReference type="GeneID" id="63722897"/>
<dbReference type="STRING" id="1036611.A0A1L9PU31"/>
<dbReference type="Pfam" id="PF08240">
    <property type="entry name" value="ADH_N"/>
    <property type="match status" value="1"/>
</dbReference>
<dbReference type="Gene3D" id="3.40.50.720">
    <property type="entry name" value="NAD(P)-binding Rossmann-like Domain"/>
    <property type="match status" value="1"/>
</dbReference>
<evidence type="ECO:0000256" key="2">
    <source>
        <dbReference type="ARBA" id="ARBA00022723"/>
    </source>
</evidence>
<dbReference type="SUPFAM" id="SSF50129">
    <property type="entry name" value="GroES-like"/>
    <property type="match status" value="1"/>
</dbReference>
<evidence type="ECO:0000313" key="7">
    <source>
        <dbReference type="EMBL" id="OJJ05044.1"/>
    </source>
</evidence>
<dbReference type="RefSeq" id="XP_040670806.1">
    <property type="nucleotide sequence ID" value="XM_040807386.1"/>
</dbReference>
<dbReference type="InterPro" id="IPR020843">
    <property type="entry name" value="ER"/>
</dbReference>
<evidence type="ECO:0000313" key="8">
    <source>
        <dbReference type="Proteomes" id="UP000184073"/>
    </source>
</evidence>
<proteinExistence type="inferred from homology"/>
<protein>
    <recommendedName>
        <fullName evidence="6">Enoyl reductase (ER) domain-containing protein</fullName>
    </recommendedName>
</protein>
<name>A0A1L9PU31_ASPVE</name>
<feature type="domain" description="Enoyl reductase (ER)" evidence="6">
    <location>
        <begin position="8"/>
        <end position="329"/>
    </location>
</feature>
<dbReference type="InterPro" id="IPR013154">
    <property type="entry name" value="ADH-like_N"/>
</dbReference>
<dbReference type="InterPro" id="IPR036291">
    <property type="entry name" value="NAD(P)-bd_dom_sf"/>
</dbReference>
<dbReference type="OrthoDB" id="1879366at2759"/>
<evidence type="ECO:0000256" key="1">
    <source>
        <dbReference type="ARBA" id="ARBA00001947"/>
    </source>
</evidence>
<comment type="similarity">
    <text evidence="5">Belongs to the zinc-containing alcohol dehydrogenase family.</text>
</comment>
<dbReference type="Pfam" id="PF00107">
    <property type="entry name" value="ADH_zinc_N"/>
    <property type="match status" value="1"/>
</dbReference>
<dbReference type="InterPro" id="IPR013149">
    <property type="entry name" value="ADH-like_C"/>
</dbReference>
<dbReference type="PANTHER" id="PTHR42683">
    <property type="entry name" value="ALDEHYDE REDUCTASE"/>
    <property type="match status" value="1"/>
</dbReference>
<dbReference type="Proteomes" id="UP000184073">
    <property type="component" value="Unassembled WGS sequence"/>
</dbReference>
<keyword evidence="2 5" id="KW-0479">Metal-binding</keyword>
<keyword evidence="4" id="KW-0560">Oxidoreductase</keyword>
<dbReference type="FunFam" id="3.90.180.10:FF:000022">
    <property type="entry name" value="NADP-dependent alcohol dehydrogenase"/>
    <property type="match status" value="1"/>
</dbReference>
<dbReference type="AlphaFoldDB" id="A0A1L9PU31"/>
<dbReference type="SUPFAM" id="SSF51735">
    <property type="entry name" value="NAD(P)-binding Rossmann-fold domains"/>
    <property type="match status" value="1"/>
</dbReference>
<keyword evidence="8" id="KW-1185">Reference proteome</keyword>
<keyword evidence="3 5" id="KW-0862">Zinc</keyword>
<dbReference type="SMART" id="SM00829">
    <property type="entry name" value="PKS_ER"/>
    <property type="match status" value="1"/>
</dbReference>
<evidence type="ECO:0000256" key="3">
    <source>
        <dbReference type="ARBA" id="ARBA00022833"/>
    </source>
</evidence>
<dbReference type="InterPro" id="IPR011032">
    <property type="entry name" value="GroES-like_sf"/>
</dbReference>
<dbReference type="PROSITE" id="PS00059">
    <property type="entry name" value="ADH_ZINC"/>
    <property type="match status" value="1"/>
</dbReference>